<keyword evidence="3" id="KW-1185">Reference proteome</keyword>
<evidence type="ECO:0000313" key="2">
    <source>
        <dbReference type="EMBL" id="GLC57936.1"/>
    </source>
</evidence>
<feature type="compositionally biased region" description="Basic residues" evidence="1">
    <location>
        <begin position="1"/>
        <end position="10"/>
    </location>
</feature>
<gene>
    <name evidence="2" type="primary">PLESTMB000707</name>
    <name evidence="2" type="ORF">PLESTB_001291500</name>
</gene>
<evidence type="ECO:0000256" key="1">
    <source>
        <dbReference type="SAM" id="MobiDB-lite"/>
    </source>
</evidence>
<comment type="caution">
    <text evidence="2">The sequence shown here is derived from an EMBL/GenBank/DDBJ whole genome shotgun (WGS) entry which is preliminary data.</text>
</comment>
<name>A0A9W6BUW6_9CHLO</name>
<evidence type="ECO:0000313" key="3">
    <source>
        <dbReference type="Proteomes" id="UP001165080"/>
    </source>
</evidence>
<proteinExistence type="predicted"/>
<dbReference type="AlphaFoldDB" id="A0A9W6BUW6"/>
<feature type="compositionally biased region" description="Polar residues" evidence="1">
    <location>
        <begin position="24"/>
        <end position="38"/>
    </location>
</feature>
<reference evidence="2 3" key="1">
    <citation type="journal article" date="2023" name="Commun. Biol.">
        <title>Reorganization of the ancestral sex-determining regions during the evolution of trioecy in Pleodorina starrii.</title>
        <authorList>
            <person name="Takahashi K."/>
            <person name="Suzuki S."/>
            <person name="Kawai-Toyooka H."/>
            <person name="Yamamoto K."/>
            <person name="Hamaji T."/>
            <person name="Ootsuki R."/>
            <person name="Yamaguchi H."/>
            <person name="Kawachi M."/>
            <person name="Higashiyama T."/>
            <person name="Nozaki H."/>
        </authorList>
    </citation>
    <scope>NUCLEOTIDE SEQUENCE [LARGE SCALE GENOMIC DNA]</scope>
    <source>
        <strain evidence="2 3">NIES-4479</strain>
    </source>
</reference>
<sequence length="110" mass="12152">MLHPHHHHHQSTTIVVSSDLAPHSPQQPSTQRNETRPNAAQRRNTNSSSRRSERQAERQTGQTDRPVPEPRRGSDCPGGEATLAAIAPTTNELKPSTNGFSTFLCQARIQ</sequence>
<accession>A0A9W6BUW6</accession>
<feature type="region of interest" description="Disordered" evidence="1">
    <location>
        <begin position="1"/>
        <end position="110"/>
    </location>
</feature>
<dbReference type="EMBL" id="BRXU01000020">
    <property type="protein sequence ID" value="GLC57936.1"/>
    <property type="molecule type" value="Genomic_DNA"/>
</dbReference>
<feature type="compositionally biased region" description="Polar residues" evidence="1">
    <location>
        <begin position="88"/>
        <end position="110"/>
    </location>
</feature>
<protein>
    <submittedName>
        <fullName evidence="2">Uncharacterized protein</fullName>
    </submittedName>
</protein>
<organism evidence="2 3">
    <name type="scientific">Pleodorina starrii</name>
    <dbReference type="NCBI Taxonomy" id="330485"/>
    <lineage>
        <taxon>Eukaryota</taxon>
        <taxon>Viridiplantae</taxon>
        <taxon>Chlorophyta</taxon>
        <taxon>core chlorophytes</taxon>
        <taxon>Chlorophyceae</taxon>
        <taxon>CS clade</taxon>
        <taxon>Chlamydomonadales</taxon>
        <taxon>Volvocaceae</taxon>
        <taxon>Pleodorina</taxon>
    </lineage>
</organism>
<dbReference type="Proteomes" id="UP001165080">
    <property type="component" value="Unassembled WGS sequence"/>
</dbReference>